<dbReference type="GeneID" id="19017078"/>
<dbReference type="EMBL" id="FO082276">
    <property type="protein sequence ID" value="CCO15664.1"/>
    <property type="molecule type" value="Genomic_DNA"/>
</dbReference>
<feature type="compositionally biased region" description="Low complexity" evidence="1">
    <location>
        <begin position="211"/>
        <end position="221"/>
    </location>
</feature>
<evidence type="ECO:0000313" key="2">
    <source>
        <dbReference type="EMBL" id="CCO15664.1"/>
    </source>
</evidence>
<dbReference type="STRING" id="41875.K8ECI6"/>
<feature type="compositionally biased region" description="Basic and acidic residues" evidence="1">
    <location>
        <begin position="136"/>
        <end position="145"/>
    </location>
</feature>
<evidence type="ECO:0008006" key="4">
    <source>
        <dbReference type="Google" id="ProtNLM"/>
    </source>
</evidence>
<sequence length="531" mass="60207">MEIEEAQLFEEEEEEEEERGGGENESSVRYVTVEIKSDAELLFDDDSRETDDFGEKKKRKIRIDAKKTVKDLKVDASKRLISSSSLHKPTNPKYICFLYQGKVLKEDEETLENALGLNREKLRYLSSSDEEDVVDEERRRGNERKEDDEDEVKIVHMIVRKSNRELEREREEREKRRLEARETSDDNRSRSSNVDRNVLASAQPNATSTPQQQQQQQQVQQSPPPGAVMVSPMVINAYNAAYNAAFRSLRPNATVIPRSPGLAYVQTNAALEQSTFFQRQENVTSQIGGSGASGTNVAGATADAAPNVPQGAEALGAALARANNNNNNPDIDFDPNQPYQRIVRRGEDGEEIVEVIRVIQFRIDLKLMFKLILITAFACQDASRKKMAMYITAAVIGYLYQTGVLESVWDALFGAYLPPENEAQQGGGADARANNNNNNNNARDEGNDNNNNRNNIRNGRRQRYRRPPHVAGYTDAMPQSWFGELKIFAYSFLASLFPAWRVPNLQQQQQQRLQNEQNNDNNNPQRHLHQD</sequence>
<dbReference type="AlphaFoldDB" id="K8ECI6"/>
<dbReference type="PANTHER" id="PTHR12943:SF27">
    <property type="entry name" value="HOMOCYSTEINE-INDUCED ENDOPLASMIC RETICULUM PROTEIN, ISOFORM A"/>
    <property type="match status" value="1"/>
</dbReference>
<feature type="compositionally biased region" description="Basic residues" evidence="1">
    <location>
        <begin position="458"/>
        <end position="468"/>
    </location>
</feature>
<dbReference type="OrthoDB" id="498998at2759"/>
<name>K8ECI6_9CHLO</name>
<feature type="region of interest" description="Disordered" evidence="1">
    <location>
        <begin position="507"/>
        <end position="531"/>
    </location>
</feature>
<feature type="compositionally biased region" description="Basic and acidic residues" evidence="1">
    <location>
        <begin position="164"/>
        <end position="189"/>
    </location>
</feature>
<dbReference type="RefSeq" id="XP_007514227.1">
    <property type="nucleotide sequence ID" value="XM_007514165.1"/>
</dbReference>
<feature type="compositionally biased region" description="Low complexity" evidence="1">
    <location>
        <begin position="430"/>
        <end position="441"/>
    </location>
</feature>
<feature type="compositionally biased region" description="Low complexity" evidence="1">
    <location>
        <begin position="507"/>
        <end position="525"/>
    </location>
</feature>
<keyword evidence="3" id="KW-1185">Reference proteome</keyword>
<feature type="region of interest" description="Disordered" evidence="1">
    <location>
        <begin position="164"/>
        <end position="227"/>
    </location>
</feature>
<dbReference type="InterPro" id="IPR039751">
    <property type="entry name" value="HERPUD1/2"/>
</dbReference>
<feature type="compositionally biased region" description="Acidic residues" evidence="1">
    <location>
        <begin position="1"/>
        <end position="18"/>
    </location>
</feature>
<evidence type="ECO:0000256" key="1">
    <source>
        <dbReference type="SAM" id="MobiDB-lite"/>
    </source>
</evidence>
<feature type="region of interest" description="Disordered" evidence="1">
    <location>
        <begin position="1"/>
        <end position="29"/>
    </location>
</feature>
<dbReference type="PANTHER" id="PTHR12943">
    <property type="entry name" value="HOMOCYSTEINE-RESPONSIVE ENDOPLASMIC RETICULUM-RESIDENT UNIQUITIN-LIKE DOMAIN HERPUD PROTEIN FAMILY MEMBER"/>
    <property type="match status" value="1"/>
</dbReference>
<feature type="region of interest" description="Disordered" evidence="1">
    <location>
        <begin position="125"/>
        <end position="151"/>
    </location>
</feature>
<organism evidence="2 3">
    <name type="scientific">Bathycoccus prasinos</name>
    <dbReference type="NCBI Taxonomy" id="41875"/>
    <lineage>
        <taxon>Eukaryota</taxon>
        <taxon>Viridiplantae</taxon>
        <taxon>Chlorophyta</taxon>
        <taxon>Mamiellophyceae</taxon>
        <taxon>Mamiellales</taxon>
        <taxon>Bathycoccaceae</taxon>
        <taxon>Bathycoccus</taxon>
    </lineage>
</organism>
<feature type="compositionally biased region" description="Polar residues" evidence="1">
    <location>
        <begin position="200"/>
        <end position="210"/>
    </location>
</feature>
<dbReference type="Proteomes" id="UP000198341">
    <property type="component" value="Chromosome 3"/>
</dbReference>
<protein>
    <recommendedName>
        <fullName evidence="4">Ubiquitin-like domain-containing protein</fullName>
    </recommendedName>
</protein>
<dbReference type="GO" id="GO:0030968">
    <property type="term" value="P:endoplasmic reticulum unfolded protein response"/>
    <property type="evidence" value="ECO:0007669"/>
    <property type="project" value="TreeGrafter"/>
</dbReference>
<feature type="region of interest" description="Disordered" evidence="1">
    <location>
        <begin position="423"/>
        <end position="471"/>
    </location>
</feature>
<reference evidence="2 3" key="1">
    <citation type="submission" date="2011-10" db="EMBL/GenBank/DDBJ databases">
        <authorList>
            <person name="Genoscope - CEA"/>
        </authorList>
    </citation>
    <scope>NUCLEOTIDE SEQUENCE [LARGE SCALE GENOMIC DNA]</scope>
    <source>
        <strain evidence="2 3">RCC 1105</strain>
    </source>
</reference>
<accession>K8ECI6</accession>
<gene>
    <name evidence="2" type="ORF">Bathy03g05410</name>
</gene>
<evidence type="ECO:0000313" key="3">
    <source>
        <dbReference type="Proteomes" id="UP000198341"/>
    </source>
</evidence>
<dbReference type="KEGG" id="bpg:Bathy03g05410"/>
<feature type="compositionally biased region" description="Low complexity" evidence="1">
    <location>
        <begin position="448"/>
        <end position="457"/>
    </location>
</feature>
<proteinExistence type="predicted"/>